<sequence>MTDLHTDLDVPALVPFADDPMALRTTFALFPTGVAALSAVVQGDNGPEPVVLVASSF</sequence>
<evidence type="ECO:0000313" key="1">
    <source>
        <dbReference type="EMBL" id="PRY11203.1"/>
    </source>
</evidence>
<dbReference type="Proteomes" id="UP000238083">
    <property type="component" value="Unassembled WGS sequence"/>
</dbReference>
<accession>A0A2T0QYC4</accession>
<dbReference type="AlphaFoldDB" id="A0A2T0QYC4"/>
<gene>
    <name evidence="1" type="ORF">CLV37_114158</name>
</gene>
<organism evidence="1 2">
    <name type="scientific">Kineococcus rhizosphaerae</name>
    <dbReference type="NCBI Taxonomy" id="559628"/>
    <lineage>
        <taxon>Bacteria</taxon>
        <taxon>Bacillati</taxon>
        <taxon>Actinomycetota</taxon>
        <taxon>Actinomycetes</taxon>
        <taxon>Kineosporiales</taxon>
        <taxon>Kineosporiaceae</taxon>
        <taxon>Kineococcus</taxon>
    </lineage>
</organism>
<reference evidence="1 2" key="1">
    <citation type="submission" date="2018-03" db="EMBL/GenBank/DDBJ databases">
        <title>Genomic Encyclopedia of Archaeal and Bacterial Type Strains, Phase II (KMG-II): from individual species to whole genera.</title>
        <authorList>
            <person name="Goeker M."/>
        </authorList>
    </citation>
    <scope>NUCLEOTIDE SEQUENCE [LARGE SCALE GENOMIC DNA]</scope>
    <source>
        <strain evidence="1 2">DSM 19711</strain>
    </source>
</reference>
<comment type="caution">
    <text evidence="1">The sequence shown here is derived from an EMBL/GenBank/DDBJ whole genome shotgun (WGS) entry which is preliminary data.</text>
</comment>
<proteinExistence type="predicted"/>
<feature type="non-terminal residue" evidence="1">
    <location>
        <position position="57"/>
    </location>
</feature>
<protein>
    <submittedName>
        <fullName evidence="1">Uncharacterized protein</fullName>
    </submittedName>
</protein>
<dbReference type="EMBL" id="PVZF01000014">
    <property type="protein sequence ID" value="PRY11203.1"/>
    <property type="molecule type" value="Genomic_DNA"/>
</dbReference>
<keyword evidence="2" id="KW-1185">Reference proteome</keyword>
<name>A0A2T0QYC4_9ACTN</name>
<evidence type="ECO:0000313" key="2">
    <source>
        <dbReference type="Proteomes" id="UP000238083"/>
    </source>
</evidence>